<feature type="domain" description="Xylanolytic transcriptional activator regulatory" evidence="3">
    <location>
        <begin position="120"/>
        <end position="366"/>
    </location>
</feature>
<dbReference type="OrthoDB" id="5041285at2759"/>
<evidence type="ECO:0000313" key="5">
    <source>
        <dbReference type="Proteomes" id="UP000253153"/>
    </source>
</evidence>
<dbReference type="PANTHER" id="PTHR47425">
    <property type="entry name" value="FARB-RELATED"/>
    <property type="match status" value="1"/>
</dbReference>
<evidence type="ECO:0000256" key="1">
    <source>
        <dbReference type="ARBA" id="ARBA00023242"/>
    </source>
</evidence>
<reference evidence="4 5" key="1">
    <citation type="submission" date="2018-06" db="EMBL/GenBank/DDBJ databases">
        <title>Fusarium incarnatum-equiseti species complex species 28.</title>
        <authorList>
            <person name="Gardiner D.M."/>
        </authorList>
    </citation>
    <scope>NUCLEOTIDE SEQUENCE [LARGE SCALE GENOMIC DNA]</scope>
    <source>
        <strain evidence="4 5">FIESC_28</strain>
    </source>
</reference>
<feature type="region of interest" description="Disordered" evidence="2">
    <location>
        <begin position="1"/>
        <end position="51"/>
    </location>
</feature>
<dbReference type="CDD" id="cd12148">
    <property type="entry name" value="fungal_TF_MHR"/>
    <property type="match status" value="1"/>
</dbReference>
<dbReference type="AlphaFoldDB" id="A0A366R803"/>
<gene>
    <name evidence="4" type="ORF">FIESC28_08245</name>
</gene>
<dbReference type="GeneID" id="41997679"/>
<name>A0A366R803_9HYPO</name>
<dbReference type="GO" id="GO:0008270">
    <property type="term" value="F:zinc ion binding"/>
    <property type="evidence" value="ECO:0007669"/>
    <property type="project" value="InterPro"/>
</dbReference>
<dbReference type="PANTHER" id="PTHR47425:SF2">
    <property type="entry name" value="FARB-RELATED"/>
    <property type="match status" value="1"/>
</dbReference>
<sequence length="711" mass="79699">MTENDEAKPRQRRQDARKRSPRNRTEKPRRSSTKTVIEPLPSPQEDEDLPTFSADEALETPKLAQPSPKHDHQPEITFAYYPFLCITNLRSLHTDDVNYLEAQGCFKVPESTFLDDLVRAYFRYAHPILPVVNEAEFWSTYDSVGKASRIPVILLSAMLFVACKYVDHHVISGLQLDSAYDARKRFLRKTQLLYDQETESSPIVLARVSLLLAHWPVQKASRTRSQWLSRAISHCQDAIAQAKLVTTPKTRFSHSNLRRLLGCCILSDCIHSLYTRRPLMMPPGMAEDHAVLSRADLSHEIGRSRVYGVESKQQLIETHQQLSSLIIILRRVLGLVYPQNGTSSALRLSGNDHELLECKEQLKSWYSNSLALLISGQDSALGDSPVSSNDEREHGTSRHDPVELLVSMMYIHYDSTMLSLCQSEVLSLATSSRLAASPYRMHERPLREPKHDISSCIISLTDRLSDSLQQQYLSQVPESIDELDYILQAVKAVNHTLTQVLQEDVLPPGKEPLQIGSWRELLDTRPRLYARLVEKLDTIISWGGPMPETDMFASLSEGQMLSSRRSRVEKVFPTPSQRSFDHRSPPVSYGGEPAAGGATNYLDALGEHFSNIIQSCLTEASDETYSPASMDHWVGETAPGERSVLDQLSPRQGIEIAATDFTDAEDVVLGDGLGDDWIDALLKEDVSLQGDADCQNAGDVDMDASMTVVME</sequence>
<evidence type="ECO:0000256" key="2">
    <source>
        <dbReference type="SAM" id="MobiDB-lite"/>
    </source>
</evidence>
<accession>A0A366R803</accession>
<feature type="compositionally biased region" description="Basic and acidic residues" evidence="2">
    <location>
        <begin position="389"/>
        <end position="399"/>
    </location>
</feature>
<dbReference type="GO" id="GO:0003677">
    <property type="term" value="F:DNA binding"/>
    <property type="evidence" value="ECO:0007669"/>
    <property type="project" value="InterPro"/>
</dbReference>
<dbReference type="InterPro" id="IPR052761">
    <property type="entry name" value="Fungal_Detox/Toxin_TFs"/>
</dbReference>
<feature type="region of interest" description="Disordered" evidence="2">
    <location>
        <begin position="380"/>
        <end position="399"/>
    </location>
</feature>
<evidence type="ECO:0000313" key="4">
    <source>
        <dbReference type="EMBL" id="RBR13279.1"/>
    </source>
</evidence>
<proteinExistence type="predicted"/>
<organism evidence="4 5">
    <name type="scientific">Fusarium coffeatum</name>
    <dbReference type="NCBI Taxonomy" id="231269"/>
    <lineage>
        <taxon>Eukaryota</taxon>
        <taxon>Fungi</taxon>
        <taxon>Dikarya</taxon>
        <taxon>Ascomycota</taxon>
        <taxon>Pezizomycotina</taxon>
        <taxon>Sordariomycetes</taxon>
        <taxon>Hypocreomycetidae</taxon>
        <taxon>Hypocreales</taxon>
        <taxon>Nectriaceae</taxon>
        <taxon>Fusarium</taxon>
        <taxon>Fusarium incarnatum-equiseti species complex</taxon>
    </lineage>
</organism>
<dbReference type="Proteomes" id="UP000253153">
    <property type="component" value="Unassembled WGS sequence"/>
</dbReference>
<keyword evidence="5" id="KW-1185">Reference proteome</keyword>
<evidence type="ECO:0000259" key="3">
    <source>
        <dbReference type="Pfam" id="PF04082"/>
    </source>
</evidence>
<dbReference type="Pfam" id="PF04082">
    <property type="entry name" value="Fungal_trans"/>
    <property type="match status" value="1"/>
</dbReference>
<dbReference type="GO" id="GO:0006351">
    <property type="term" value="P:DNA-templated transcription"/>
    <property type="evidence" value="ECO:0007669"/>
    <property type="project" value="InterPro"/>
</dbReference>
<protein>
    <recommendedName>
        <fullName evidence="3">Xylanolytic transcriptional activator regulatory domain-containing protein</fullName>
    </recommendedName>
</protein>
<dbReference type="InterPro" id="IPR007219">
    <property type="entry name" value="XnlR_reg_dom"/>
</dbReference>
<dbReference type="RefSeq" id="XP_031013538.1">
    <property type="nucleotide sequence ID" value="XM_031162383.1"/>
</dbReference>
<feature type="compositionally biased region" description="Basic and acidic residues" evidence="2">
    <location>
        <begin position="1"/>
        <end position="29"/>
    </location>
</feature>
<comment type="caution">
    <text evidence="4">The sequence shown here is derived from an EMBL/GenBank/DDBJ whole genome shotgun (WGS) entry which is preliminary data.</text>
</comment>
<keyword evidence="1" id="KW-0539">Nucleus</keyword>
<dbReference type="EMBL" id="QKXC01000186">
    <property type="protein sequence ID" value="RBR13279.1"/>
    <property type="molecule type" value="Genomic_DNA"/>
</dbReference>